<reference evidence="3" key="1">
    <citation type="submission" date="2023-03" db="EMBL/GenBank/DDBJ databases">
        <title>Complete genome of Cladonia borealis.</title>
        <authorList>
            <person name="Park H."/>
        </authorList>
    </citation>
    <scope>NUCLEOTIDE SEQUENCE</scope>
    <source>
        <strain evidence="3">ANT050790</strain>
    </source>
</reference>
<accession>A0AA39QW53</accession>
<dbReference type="SMART" id="SM00382">
    <property type="entry name" value="AAA"/>
    <property type="match status" value="1"/>
</dbReference>
<dbReference type="Pfam" id="PF00004">
    <property type="entry name" value="AAA"/>
    <property type="match status" value="1"/>
</dbReference>
<dbReference type="PANTHER" id="PTHR46411:SF3">
    <property type="entry name" value="AAA+ ATPASE DOMAIN-CONTAINING PROTEIN"/>
    <property type="match status" value="1"/>
</dbReference>
<name>A0AA39QW53_9LECA</name>
<dbReference type="Gene3D" id="3.40.50.300">
    <property type="entry name" value="P-loop containing nucleotide triphosphate hydrolases"/>
    <property type="match status" value="1"/>
</dbReference>
<evidence type="ECO:0000313" key="3">
    <source>
        <dbReference type="EMBL" id="KAK0510352.1"/>
    </source>
</evidence>
<dbReference type="AlphaFoldDB" id="A0AA39QW53"/>
<dbReference type="SUPFAM" id="SSF52540">
    <property type="entry name" value="P-loop containing nucleoside triphosphate hydrolases"/>
    <property type="match status" value="1"/>
</dbReference>
<feature type="compositionally biased region" description="Basic and acidic residues" evidence="1">
    <location>
        <begin position="22"/>
        <end position="33"/>
    </location>
</feature>
<dbReference type="InterPro" id="IPR003593">
    <property type="entry name" value="AAA+_ATPase"/>
</dbReference>
<dbReference type="EMBL" id="JAFEKC020000015">
    <property type="protein sequence ID" value="KAK0510352.1"/>
    <property type="molecule type" value="Genomic_DNA"/>
</dbReference>
<comment type="caution">
    <text evidence="3">The sequence shown here is derived from an EMBL/GenBank/DDBJ whole genome shotgun (WGS) entry which is preliminary data.</text>
</comment>
<dbReference type="Proteomes" id="UP001166286">
    <property type="component" value="Unassembled WGS sequence"/>
</dbReference>
<evidence type="ECO:0000313" key="4">
    <source>
        <dbReference type="Proteomes" id="UP001166286"/>
    </source>
</evidence>
<feature type="domain" description="AAA+ ATPase" evidence="2">
    <location>
        <begin position="438"/>
        <end position="565"/>
    </location>
</feature>
<evidence type="ECO:0000256" key="1">
    <source>
        <dbReference type="SAM" id="MobiDB-lite"/>
    </source>
</evidence>
<dbReference type="GO" id="GO:0016887">
    <property type="term" value="F:ATP hydrolysis activity"/>
    <property type="evidence" value="ECO:0007669"/>
    <property type="project" value="InterPro"/>
</dbReference>
<proteinExistence type="predicted"/>
<evidence type="ECO:0000259" key="2">
    <source>
        <dbReference type="SMART" id="SM00382"/>
    </source>
</evidence>
<dbReference type="InterPro" id="IPR027417">
    <property type="entry name" value="P-loop_NTPase"/>
</dbReference>
<keyword evidence="4" id="KW-1185">Reference proteome</keyword>
<gene>
    <name evidence="3" type="ORF">JMJ35_006784</name>
</gene>
<dbReference type="GO" id="GO:0005524">
    <property type="term" value="F:ATP binding"/>
    <property type="evidence" value="ECO:0007669"/>
    <property type="project" value="InterPro"/>
</dbReference>
<dbReference type="InterPro" id="IPR054289">
    <property type="entry name" value="DUF7025"/>
</dbReference>
<dbReference type="Pfam" id="PF22942">
    <property type="entry name" value="DUF7025"/>
    <property type="match status" value="1"/>
</dbReference>
<protein>
    <recommendedName>
        <fullName evidence="2">AAA+ ATPase domain-containing protein</fullName>
    </recommendedName>
</protein>
<dbReference type="InterPro" id="IPR003959">
    <property type="entry name" value="ATPase_AAA_core"/>
</dbReference>
<feature type="region of interest" description="Disordered" evidence="1">
    <location>
        <begin position="1"/>
        <end position="39"/>
    </location>
</feature>
<organism evidence="3 4">
    <name type="scientific">Cladonia borealis</name>
    <dbReference type="NCBI Taxonomy" id="184061"/>
    <lineage>
        <taxon>Eukaryota</taxon>
        <taxon>Fungi</taxon>
        <taxon>Dikarya</taxon>
        <taxon>Ascomycota</taxon>
        <taxon>Pezizomycotina</taxon>
        <taxon>Lecanoromycetes</taxon>
        <taxon>OSLEUM clade</taxon>
        <taxon>Lecanoromycetidae</taxon>
        <taxon>Lecanorales</taxon>
        <taxon>Lecanorineae</taxon>
        <taxon>Cladoniaceae</taxon>
        <taxon>Cladonia</taxon>
    </lineage>
</organism>
<dbReference type="PANTHER" id="PTHR46411">
    <property type="entry name" value="FAMILY ATPASE, PUTATIVE-RELATED"/>
    <property type="match status" value="1"/>
</dbReference>
<sequence length="654" mass="73812">MHTADGEPVVGPTPEKPATAEAGKENNKEEPQSSKRTPTRILRYAEVFDLRTYTTKLVKSGKPDKKLDKKKPVLVERRVINHKGQHTHTEVDVKSQALRKVLLDINHDVEGLSLKKEPPFADPSLFFYSRAGLKDRLAQEGKEEHPDSSMVADLKVALQYIEEEHGNNIASLENMLPDNEITWKLLWALFKPNTMMYHFHEYTEQAQVLQMRTMKTKYRKDGTPYWVITCDMIADDGLKFGYTKVLGIASRPTESYDLEIDQFDGARKIQDLVVYPLEFAHDPEKIKSDLIERGKKYVRMVGHTFWETSGPALREIINDKFDIERTKFNTHGRAIIDAASFRSWNPRWACIPTVHSSVDRNKLTDDQLMLCAPYAGGFGFGDKKWGGFPVSRLQQVVWSDDPFRSLVIGPKQKTLIHSLVKQHSQNGGYDDVIQGKGLGLIGLLSGNPGCGKTLTAEAVAEVTRRPLYPVSAGELGTEPEKVDKQLTAILDISHRWSAILLLDEADVFLQERDAKDVARNALVSIFLRQLEYYQGIMILTTNRIGDCDPAFESRIHFSIHYPDLDLKARSAIWTAFISRAYSSAGTKSLINDEEIEDLAKHEMNGRQIKHAVGSARSIARENQQTLDVSHIHAVLEVVEAWNVAKAQKLGAEDE</sequence>